<dbReference type="Proteomes" id="UP000235023">
    <property type="component" value="Unassembled WGS sequence"/>
</dbReference>
<reference evidence="2" key="1">
    <citation type="submission" date="2017-12" db="EMBL/GenBank/DDBJ databases">
        <authorList>
            <consortium name="DOE Joint Genome Institute"/>
            <person name="Mondo S.J."/>
            <person name="Kjaerbolling I."/>
            <person name="Vesth T.C."/>
            <person name="Frisvad J.C."/>
            <person name="Nybo J.L."/>
            <person name="Theobald S."/>
            <person name="Kuo A."/>
            <person name="Bowyer P."/>
            <person name="Matsuda Y."/>
            <person name="Lyhne E.K."/>
            <person name="Kogle M.E."/>
            <person name="Clum A."/>
            <person name="Lipzen A."/>
            <person name="Salamov A."/>
            <person name="Ngan C.Y."/>
            <person name="Daum C."/>
            <person name="Chiniquy J."/>
            <person name="Barry K."/>
            <person name="LaButti K."/>
            <person name="Haridas S."/>
            <person name="Simmons B.A."/>
            <person name="Magnuson J.K."/>
            <person name="Mortensen U.H."/>
            <person name="Larsen T.O."/>
            <person name="Grigoriev I.V."/>
            <person name="Baker S.E."/>
            <person name="Andersen M.R."/>
            <person name="Nordberg H.P."/>
            <person name="Cantor M.N."/>
            <person name="Hua S.X."/>
        </authorList>
    </citation>
    <scope>NUCLEOTIDE SEQUENCE [LARGE SCALE GENOMIC DNA]</scope>
    <source>
        <strain evidence="2">IBT 19404</strain>
    </source>
</reference>
<keyword evidence="2" id="KW-1185">Reference proteome</keyword>
<dbReference type="OrthoDB" id="4062651at2759"/>
<organism evidence="1 2">
    <name type="scientific">Aspergillus taichungensis</name>
    <dbReference type="NCBI Taxonomy" id="482145"/>
    <lineage>
        <taxon>Eukaryota</taxon>
        <taxon>Fungi</taxon>
        <taxon>Dikarya</taxon>
        <taxon>Ascomycota</taxon>
        <taxon>Pezizomycotina</taxon>
        <taxon>Eurotiomycetes</taxon>
        <taxon>Eurotiomycetidae</taxon>
        <taxon>Eurotiales</taxon>
        <taxon>Aspergillaceae</taxon>
        <taxon>Aspergillus</taxon>
        <taxon>Aspergillus subgen. Circumdati</taxon>
    </lineage>
</organism>
<protein>
    <submittedName>
        <fullName evidence="1">Uncharacterized protein</fullName>
    </submittedName>
</protein>
<evidence type="ECO:0000313" key="2">
    <source>
        <dbReference type="Proteomes" id="UP000235023"/>
    </source>
</evidence>
<proteinExistence type="predicted"/>
<gene>
    <name evidence="1" type="ORF">BDW42DRAFT_164903</name>
</gene>
<evidence type="ECO:0000313" key="1">
    <source>
        <dbReference type="EMBL" id="PLN83443.1"/>
    </source>
</evidence>
<accession>A0A2J5I1A1</accession>
<dbReference type="AlphaFoldDB" id="A0A2J5I1A1"/>
<sequence length="72" mass="8533">MVSSISGQVHFLPRTYKEDQVYRVDDSEPCERSENIIFEADGLKWHVKVTFNAKIGIAKRRALLRRRKSWRL</sequence>
<dbReference type="EMBL" id="KZ559519">
    <property type="protein sequence ID" value="PLN83443.1"/>
    <property type="molecule type" value="Genomic_DNA"/>
</dbReference>
<name>A0A2J5I1A1_9EURO</name>